<dbReference type="GO" id="GO:0032259">
    <property type="term" value="P:methylation"/>
    <property type="evidence" value="ECO:0007669"/>
    <property type="project" value="UniProtKB-KW"/>
</dbReference>
<feature type="domain" description="Methyltransferase FkbM" evidence="1">
    <location>
        <begin position="46"/>
        <end position="208"/>
    </location>
</feature>
<dbReference type="STRING" id="178356.SAMN05216269_10986"/>
<sequence length="238" mass="27488">MKNRLKKIFDLLGYKIHKKNKILILNEDLYLAIKNKLPDKGIVFFDVGANLGQTLKKMNHSYSTATIFAFEPSKYCFEYLKTNFSNTNVSLHNLAIGSNCGNLQFNEYSWSALNSLLKRAYGAAKINETYLVRVITLDEFCNDNNVSYINLLKTDTEGYELNVLKGASSMMEQNRIQFVYVEIFFNENYIGQSSFGDIYNFLLENRFELVRFYDVLYTNDGLASKTDALFINKSFKIN</sequence>
<keyword evidence="2" id="KW-0489">Methyltransferase</keyword>
<gene>
    <name evidence="2" type="ORF">SAMN05216269_10986</name>
</gene>
<dbReference type="OrthoDB" id="9812600at2"/>
<keyword evidence="3" id="KW-1185">Reference proteome</keyword>
<evidence type="ECO:0000313" key="3">
    <source>
        <dbReference type="Proteomes" id="UP000184092"/>
    </source>
</evidence>
<dbReference type="InterPro" id="IPR029063">
    <property type="entry name" value="SAM-dependent_MTases_sf"/>
</dbReference>
<dbReference type="Pfam" id="PF05050">
    <property type="entry name" value="Methyltransf_21"/>
    <property type="match status" value="1"/>
</dbReference>
<accession>A0A1M7MW88</accession>
<keyword evidence="2" id="KW-0808">Transferase</keyword>
<dbReference type="PANTHER" id="PTHR36973:SF4">
    <property type="entry name" value="NODULATION PROTEIN"/>
    <property type="match status" value="1"/>
</dbReference>
<reference evidence="3" key="1">
    <citation type="submission" date="2016-11" db="EMBL/GenBank/DDBJ databases">
        <authorList>
            <person name="Varghese N."/>
            <person name="Submissions S."/>
        </authorList>
    </citation>
    <scope>NUCLEOTIDE SEQUENCE [LARGE SCALE GENOMIC DNA]</scope>
    <source>
        <strain evidence="3">CGMCC 1.2749</strain>
    </source>
</reference>
<dbReference type="GO" id="GO:0008171">
    <property type="term" value="F:O-methyltransferase activity"/>
    <property type="evidence" value="ECO:0007669"/>
    <property type="project" value="TreeGrafter"/>
</dbReference>
<evidence type="ECO:0000313" key="2">
    <source>
        <dbReference type="EMBL" id="SHM95433.1"/>
    </source>
</evidence>
<name>A0A1M7MW88_9FLAO</name>
<dbReference type="InterPro" id="IPR053188">
    <property type="entry name" value="FkbM_Methyltransferase"/>
</dbReference>
<dbReference type="AlphaFoldDB" id="A0A1M7MW88"/>
<dbReference type="Proteomes" id="UP000184092">
    <property type="component" value="Unassembled WGS sequence"/>
</dbReference>
<dbReference type="Gene3D" id="3.40.50.150">
    <property type="entry name" value="Vaccinia Virus protein VP39"/>
    <property type="match status" value="1"/>
</dbReference>
<protein>
    <submittedName>
        <fullName evidence="2">Methyltransferase, FkbM family</fullName>
    </submittedName>
</protein>
<organism evidence="2 3">
    <name type="scientific">Flavobacterium xinjiangense</name>
    <dbReference type="NCBI Taxonomy" id="178356"/>
    <lineage>
        <taxon>Bacteria</taxon>
        <taxon>Pseudomonadati</taxon>
        <taxon>Bacteroidota</taxon>
        <taxon>Flavobacteriia</taxon>
        <taxon>Flavobacteriales</taxon>
        <taxon>Flavobacteriaceae</taxon>
        <taxon>Flavobacterium</taxon>
    </lineage>
</organism>
<dbReference type="EMBL" id="FRCL01000009">
    <property type="protein sequence ID" value="SHM95433.1"/>
    <property type="molecule type" value="Genomic_DNA"/>
</dbReference>
<proteinExistence type="predicted"/>
<dbReference type="RefSeq" id="WP_073209689.1">
    <property type="nucleotide sequence ID" value="NZ_FRCL01000009.1"/>
</dbReference>
<evidence type="ECO:0000259" key="1">
    <source>
        <dbReference type="Pfam" id="PF05050"/>
    </source>
</evidence>
<dbReference type="InterPro" id="IPR006342">
    <property type="entry name" value="FkbM_mtfrase"/>
</dbReference>
<dbReference type="NCBIfam" id="TIGR01444">
    <property type="entry name" value="fkbM_fam"/>
    <property type="match status" value="1"/>
</dbReference>
<dbReference type="SUPFAM" id="SSF53335">
    <property type="entry name" value="S-adenosyl-L-methionine-dependent methyltransferases"/>
    <property type="match status" value="1"/>
</dbReference>
<dbReference type="PANTHER" id="PTHR36973">
    <property type="entry name" value="SLL1456 PROTEIN-RELATED"/>
    <property type="match status" value="1"/>
</dbReference>